<keyword evidence="2 7" id="KW-0813">Transport</keyword>
<evidence type="ECO:0000256" key="5">
    <source>
        <dbReference type="ARBA" id="ARBA00022989"/>
    </source>
</evidence>
<dbReference type="RefSeq" id="WP_072874341.1">
    <property type="nucleotide sequence ID" value="NZ_JAURUO010000001.1"/>
</dbReference>
<dbReference type="SUPFAM" id="SSF161098">
    <property type="entry name" value="MetI-like"/>
    <property type="match status" value="1"/>
</dbReference>
<dbReference type="InterPro" id="IPR035906">
    <property type="entry name" value="MetI-like_sf"/>
</dbReference>
<evidence type="ECO:0000313" key="9">
    <source>
        <dbReference type="EMBL" id="MDP9727123.1"/>
    </source>
</evidence>
<reference evidence="9 10" key="1">
    <citation type="submission" date="2023-07" db="EMBL/GenBank/DDBJ databases">
        <title>Genomic Encyclopedia of Type Strains, Phase IV (KMG-IV): sequencing the most valuable type-strain genomes for metagenomic binning, comparative biology and taxonomic classification.</title>
        <authorList>
            <person name="Goeker M."/>
        </authorList>
    </citation>
    <scope>NUCLEOTIDE SEQUENCE [LARGE SCALE GENOMIC DNA]</scope>
    <source>
        <strain evidence="9 10">DSM 25924</strain>
    </source>
</reference>
<dbReference type="PROSITE" id="PS50928">
    <property type="entry name" value="ABC_TM1"/>
    <property type="match status" value="1"/>
</dbReference>
<evidence type="ECO:0000256" key="4">
    <source>
        <dbReference type="ARBA" id="ARBA00022692"/>
    </source>
</evidence>
<evidence type="ECO:0000256" key="2">
    <source>
        <dbReference type="ARBA" id="ARBA00022448"/>
    </source>
</evidence>
<feature type="transmembrane region" description="Helical" evidence="7">
    <location>
        <begin position="187"/>
        <end position="212"/>
    </location>
</feature>
<keyword evidence="6 7" id="KW-0472">Membrane</keyword>
<feature type="transmembrane region" description="Helical" evidence="7">
    <location>
        <begin position="12"/>
        <end position="36"/>
    </location>
</feature>
<feature type="domain" description="ABC transmembrane type-1" evidence="8">
    <location>
        <begin position="51"/>
        <end position="250"/>
    </location>
</feature>
<protein>
    <submittedName>
        <fullName evidence="9">Molybdate/tungstate transport system permease protein</fullName>
    </submittedName>
</protein>
<feature type="transmembrane region" description="Helical" evidence="7">
    <location>
        <begin position="232"/>
        <end position="253"/>
    </location>
</feature>
<organism evidence="9 10">
    <name type="scientific">Alicyclobacillus tolerans</name>
    <dbReference type="NCBI Taxonomy" id="90970"/>
    <lineage>
        <taxon>Bacteria</taxon>
        <taxon>Bacillati</taxon>
        <taxon>Bacillota</taxon>
        <taxon>Bacilli</taxon>
        <taxon>Bacillales</taxon>
        <taxon>Alicyclobacillaceae</taxon>
        <taxon>Alicyclobacillus</taxon>
    </lineage>
</organism>
<dbReference type="Proteomes" id="UP001229209">
    <property type="component" value="Unassembled WGS sequence"/>
</dbReference>
<keyword evidence="4 7" id="KW-0812">Transmembrane</keyword>
<gene>
    <name evidence="9" type="ORF">J2S04_000045</name>
</gene>
<comment type="similarity">
    <text evidence="7">Belongs to the binding-protein-dependent transport system permease family.</text>
</comment>
<dbReference type="EMBL" id="JAURUO010000001">
    <property type="protein sequence ID" value="MDP9727123.1"/>
    <property type="molecule type" value="Genomic_DNA"/>
</dbReference>
<feature type="transmembrane region" description="Helical" evidence="7">
    <location>
        <begin position="89"/>
        <end position="111"/>
    </location>
</feature>
<evidence type="ECO:0000256" key="7">
    <source>
        <dbReference type="RuleBase" id="RU363032"/>
    </source>
</evidence>
<dbReference type="Gene3D" id="1.10.3720.10">
    <property type="entry name" value="MetI-like"/>
    <property type="match status" value="1"/>
</dbReference>
<evidence type="ECO:0000256" key="3">
    <source>
        <dbReference type="ARBA" id="ARBA00022475"/>
    </source>
</evidence>
<keyword evidence="10" id="KW-1185">Reference proteome</keyword>
<evidence type="ECO:0000313" key="10">
    <source>
        <dbReference type="Proteomes" id="UP001229209"/>
    </source>
</evidence>
<evidence type="ECO:0000256" key="6">
    <source>
        <dbReference type="ARBA" id="ARBA00023136"/>
    </source>
</evidence>
<evidence type="ECO:0000259" key="8">
    <source>
        <dbReference type="PROSITE" id="PS50928"/>
    </source>
</evidence>
<dbReference type="CDD" id="cd06261">
    <property type="entry name" value="TM_PBP2"/>
    <property type="match status" value="1"/>
</dbReference>
<comment type="subcellular location">
    <subcellularLocation>
        <location evidence="1 7">Cell membrane</location>
        <topology evidence="1 7">Multi-pass membrane protein</topology>
    </subcellularLocation>
</comment>
<dbReference type="InterPro" id="IPR000515">
    <property type="entry name" value="MetI-like"/>
</dbReference>
<feature type="transmembrane region" description="Helical" evidence="7">
    <location>
        <begin position="56"/>
        <end position="77"/>
    </location>
</feature>
<sequence>MMKKLRLAPSVAILAGWLCTAFLILPFVSLLLHLSWRNIWSVWIESGGTPLFYSLWSTAISLCVTLLFGTPLGWYLARGQGILWKAIEILLLIPLLMPPLVIGLLLVYFYGPYGIMGHLLTHFGLSATNTILAVVLAQLYESVPYYVFAAQAAFSQIDIKFERISLSLGVSPWQTLRRVIFPLARPGLLIGFAMAFARAIGAFGAVIVVAYYPNTLPVSIWIALEEQGLPSALPLALLLILVALPLPLATVLWRRVHHD</sequence>
<keyword evidence="3" id="KW-1003">Cell membrane</keyword>
<comment type="caution">
    <text evidence="9">The sequence shown here is derived from an EMBL/GenBank/DDBJ whole genome shotgun (WGS) entry which is preliminary data.</text>
</comment>
<name>A0ABT9LS99_9BACL</name>
<keyword evidence="5 7" id="KW-1133">Transmembrane helix</keyword>
<proteinExistence type="inferred from homology"/>
<dbReference type="Pfam" id="PF00528">
    <property type="entry name" value="BPD_transp_1"/>
    <property type="match status" value="1"/>
</dbReference>
<dbReference type="PANTHER" id="PTHR30183:SF3">
    <property type="entry name" value="MOLYBDENUM TRANSPORT SYSTEM PERMEASE PROTEIN MODB"/>
    <property type="match status" value="1"/>
</dbReference>
<accession>A0ABT9LS99</accession>
<dbReference type="PANTHER" id="PTHR30183">
    <property type="entry name" value="MOLYBDENUM TRANSPORT SYSTEM PERMEASE PROTEIN MODB"/>
    <property type="match status" value="1"/>
</dbReference>
<evidence type="ECO:0000256" key="1">
    <source>
        <dbReference type="ARBA" id="ARBA00004651"/>
    </source>
</evidence>